<comment type="subcellular location">
    <subcellularLocation>
        <location evidence="1 11">Cell outer membrane</location>
        <topology evidence="1 11">Multi-pass membrane protein</topology>
    </subcellularLocation>
</comment>
<dbReference type="SUPFAM" id="SSF56935">
    <property type="entry name" value="Porins"/>
    <property type="match status" value="1"/>
</dbReference>
<dbReference type="GO" id="GO:0006826">
    <property type="term" value="P:iron ion transport"/>
    <property type="evidence" value="ECO:0007669"/>
    <property type="project" value="UniProtKB-KW"/>
</dbReference>
<keyword evidence="17" id="KW-1185">Reference proteome</keyword>
<protein>
    <recommendedName>
        <fullName evidence="18">TonB-dependent receptor</fullName>
    </recommendedName>
</protein>
<accession>A0A2D1U0K9</accession>
<evidence type="ECO:0000256" key="4">
    <source>
        <dbReference type="ARBA" id="ARBA00022496"/>
    </source>
</evidence>
<dbReference type="Gene3D" id="2.40.170.20">
    <property type="entry name" value="TonB-dependent receptor, beta-barrel domain"/>
    <property type="match status" value="1"/>
</dbReference>
<evidence type="ECO:0000256" key="1">
    <source>
        <dbReference type="ARBA" id="ARBA00004571"/>
    </source>
</evidence>
<evidence type="ECO:0000256" key="3">
    <source>
        <dbReference type="ARBA" id="ARBA00022452"/>
    </source>
</evidence>
<dbReference type="AlphaFoldDB" id="A0A2D1U0K9"/>
<evidence type="ECO:0000256" key="7">
    <source>
        <dbReference type="ARBA" id="ARBA00023065"/>
    </source>
</evidence>
<dbReference type="EMBL" id="CP024091">
    <property type="protein sequence ID" value="ATP55127.1"/>
    <property type="molecule type" value="Genomic_DNA"/>
</dbReference>
<dbReference type="InterPro" id="IPR036942">
    <property type="entry name" value="Beta-barrel_TonB_sf"/>
</dbReference>
<organism evidence="16 17">
    <name type="scientific">Pedobacter ginsengisoli</name>
    <dbReference type="NCBI Taxonomy" id="363852"/>
    <lineage>
        <taxon>Bacteria</taxon>
        <taxon>Pseudomonadati</taxon>
        <taxon>Bacteroidota</taxon>
        <taxon>Sphingobacteriia</taxon>
        <taxon>Sphingobacteriales</taxon>
        <taxon>Sphingobacteriaceae</taxon>
        <taxon>Pedobacter</taxon>
    </lineage>
</organism>
<evidence type="ECO:0000313" key="17">
    <source>
        <dbReference type="Proteomes" id="UP000223749"/>
    </source>
</evidence>
<evidence type="ECO:0000256" key="8">
    <source>
        <dbReference type="ARBA" id="ARBA00023077"/>
    </source>
</evidence>
<dbReference type="KEGG" id="pgs:CPT03_00900"/>
<feature type="chain" id="PRO_5013857501" description="TonB-dependent receptor" evidence="13">
    <location>
        <begin position="21"/>
        <end position="784"/>
    </location>
</feature>
<dbReference type="RefSeq" id="WP_099437081.1">
    <property type="nucleotide sequence ID" value="NZ_CP024091.1"/>
</dbReference>
<evidence type="ECO:0000259" key="14">
    <source>
        <dbReference type="Pfam" id="PF00593"/>
    </source>
</evidence>
<dbReference type="PROSITE" id="PS52016">
    <property type="entry name" value="TONB_DEPENDENT_REC_3"/>
    <property type="match status" value="1"/>
</dbReference>
<comment type="similarity">
    <text evidence="11 12">Belongs to the TonB-dependent receptor family.</text>
</comment>
<evidence type="ECO:0000256" key="2">
    <source>
        <dbReference type="ARBA" id="ARBA00022448"/>
    </source>
</evidence>
<keyword evidence="3 11" id="KW-1134">Transmembrane beta strand</keyword>
<evidence type="ECO:0000256" key="12">
    <source>
        <dbReference type="RuleBase" id="RU003357"/>
    </source>
</evidence>
<dbReference type="Pfam" id="PF07715">
    <property type="entry name" value="Plug"/>
    <property type="match status" value="1"/>
</dbReference>
<keyword evidence="9 11" id="KW-0472">Membrane</keyword>
<evidence type="ECO:0000256" key="6">
    <source>
        <dbReference type="ARBA" id="ARBA00023004"/>
    </source>
</evidence>
<feature type="signal peptide" evidence="13">
    <location>
        <begin position="1"/>
        <end position="20"/>
    </location>
</feature>
<dbReference type="PANTHER" id="PTHR32552">
    <property type="entry name" value="FERRICHROME IRON RECEPTOR-RELATED"/>
    <property type="match status" value="1"/>
</dbReference>
<keyword evidence="10 11" id="KW-0998">Cell outer membrane</keyword>
<evidence type="ECO:0000256" key="13">
    <source>
        <dbReference type="SAM" id="SignalP"/>
    </source>
</evidence>
<dbReference type="InterPro" id="IPR012910">
    <property type="entry name" value="Plug_dom"/>
</dbReference>
<dbReference type="CDD" id="cd01347">
    <property type="entry name" value="ligand_gated_channel"/>
    <property type="match status" value="1"/>
</dbReference>
<name>A0A2D1U0K9_9SPHI</name>
<keyword evidence="4" id="KW-0410">Iron transport</keyword>
<dbReference type="Proteomes" id="UP000223749">
    <property type="component" value="Chromosome"/>
</dbReference>
<evidence type="ECO:0000313" key="16">
    <source>
        <dbReference type="EMBL" id="ATP55127.1"/>
    </source>
</evidence>
<keyword evidence="13" id="KW-0732">Signal</keyword>
<evidence type="ECO:0000256" key="9">
    <source>
        <dbReference type="ARBA" id="ARBA00023136"/>
    </source>
</evidence>
<dbReference type="PANTHER" id="PTHR32552:SF81">
    <property type="entry name" value="TONB-DEPENDENT OUTER MEMBRANE RECEPTOR"/>
    <property type="match status" value="1"/>
</dbReference>
<feature type="domain" description="TonB-dependent receptor-like beta-barrel" evidence="14">
    <location>
        <begin position="294"/>
        <end position="753"/>
    </location>
</feature>
<sequence>MNRIIACLCLSIFISFAANAQQSKVSGTVKDAKGIPVVAVTVQVLNTNLSTVTNLTGAFELVNVPSGKVSLRFSAVGYAAINKTVADDNRVLNITLEDAGLKLDEVVVSAQKTEENVQNIPSGISVFSSAKVNDYRIQNTRDLSAIVPNLYSSNPGDGRNVTSIRGIGTTSYDPAVATYIDGVNQFGLDTYISSLFDVERIEVLRGPRGTLYGRNAMGGVINIITKKPSNYTTGFAGVDFGNYGQQRYSAGIRTALIKDKLFFGAAGLVNRQNGFYTNEFNNKKFDRLHGYLGNYYLKFQGSSKFDLTLNVKHNENRNDGTFPLVASVEDALSKPFKVSQNTLTTMVDNLFNASLSANYAGDAFNFTSQSAYQSNYRYYDKPIDSDFSPIDGISLINNYGKDWNKIEVLTQEFKFSSPSSSDSKFKWVGGVYGFYQKNPVKQGLSFGEDAEMVGSVPGLGILSVNKGKSFGLAAFGQASYAITDELMATAGLRYDYEHKKQGVYGEMSMPGEDQPIVEQKDTSATASFKALSPKVSLAYLFVPDHSLYATYSRGFRAGGLTQIGSDRTAKPLVAYKPEYGNNIEVGSKNTFFDQRLSLNVAAFYVRLTDAQIPVLILPDAITITRNAGKLTSKGIEVELSAKPVKGLSVDYNFGYTDAKYKSLSLPVDNKVVNFDGNKQIYTPDLTSLLALQYGYQIESVNKLNLIARGEWAYTGDQFFDLQNRFEQKGYHLFNAKVGVSNKRFDLFFWGRNLGDKAYVDYVYDFGAAHLGNPKTYGISLAGRF</sequence>
<keyword evidence="8 12" id="KW-0798">TonB box</keyword>
<proteinExistence type="inferred from homology"/>
<keyword evidence="6" id="KW-0408">Iron</keyword>
<dbReference type="GO" id="GO:0009279">
    <property type="term" value="C:cell outer membrane"/>
    <property type="evidence" value="ECO:0007669"/>
    <property type="project" value="UniProtKB-SubCell"/>
</dbReference>
<dbReference type="InterPro" id="IPR008969">
    <property type="entry name" value="CarboxyPept-like_regulatory"/>
</dbReference>
<evidence type="ECO:0000256" key="11">
    <source>
        <dbReference type="PROSITE-ProRule" id="PRU01360"/>
    </source>
</evidence>
<dbReference type="OrthoDB" id="9775095at2"/>
<evidence type="ECO:0000256" key="10">
    <source>
        <dbReference type="ARBA" id="ARBA00023237"/>
    </source>
</evidence>
<dbReference type="SUPFAM" id="SSF49464">
    <property type="entry name" value="Carboxypeptidase regulatory domain-like"/>
    <property type="match status" value="1"/>
</dbReference>
<dbReference type="Pfam" id="PF00593">
    <property type="entry name" value="TonB_dep_Rec_b-barrel"/>
    <property type="match status" value="1"/>
</dbReference>
<dbReference type="InterPro" id="IPR039426">
    <property type="entry name" value="TonB-dep_rcpt-like"/>
</dbReference>
<dbReference type="Gene3D" id="2.60.40.1120">
    <property type="entry name" value="Carboxypeptidase-like, regulatory domain"/>
    <property type="match status" value="1"/>
</dbReference>
<dbReference type="Pfam" id="PF13715">
    <property type="entry name" value="CarbopepD_reg_2"/>
    <property type="match status" value="1"/>
</dbReference>
<evidence type="ECO:0000259" key="15">
    <source>
        <dbReference type="Pfam" id="PF07715"/>
    </source>
</evidence>
<evidence type="ECO:0000256" key="5">
    <source>
        <dbReference type="ARBA" id="ARBA00022692"/>
    </source>
</evidence>
<dbReference type="InterPro" id="IPR000531">
    <property type="entry name" value="Beta-barrel_TonB"/>
</dbReference>
<feature type="domain" description="TonB-dependent receptor plug" evidence="15">
    <location>
        <begin position="117"/>
        <end position="220"/>
    </location>
</feature>
<gene>
    <name evidence="16" type="ORF">CPT03_00900</name>
</gene>
<keyword evidence="2 11" id="KW-0813">Transport</keyword>
<reference evidence="16 17" key="1">
    <citation type="submission" date="2017-10" db="EMBL/GenBank/DDBJ databases">
        <title>Whole genome of Pedobacter ginsengisoli T01R-27 isolated from tomato rhizosphere.</title>
        <authorList>
            <person name="Weon H.-Y."/>
            <person name="Lee S.A."/>
            <person name="Sang M.K."/>
            <person name="Song J."/>
        </authorList>
    </citation>
    <scope>NUCLEOTIDE SEQUENCE [LARGE SCALE GENOMIC DNA]</scope>
    <source>
        <strain evidence="16 17">T01R-27</strain>
    </source>
</reference>
<keyword evidence="7" id="KW-0406">Ion transport</keyword>
<keyword evidence="5 11" id="KW-0812">Transmembrane</keyword>
<evidence type="ECO:0008006" key="18">
    <source>
        <dbReference type="Google" id="ProtNLM"/>
    </source>
</evidence>